<evidence type="ECO:0000313" key="1">
    <source>
        <dbReference type="EMBL" id="KAG0427566.1"/>
    </source>
</evidence>
<name>A0AC60Q3G0_IXOPE</name>
<dbReference type="Proteomes" id="UP000805193">
    <property type="component" value="Unassembled WGS sequence"/>
</dbReference>
<accession>A0AC60Q3G0</accession>
<dbReference type="EMBL" id="JABSTQ010009615">
    <property type="protein sequence ID" value="KAG0427566.1"/>
    <property type="molecule type" value="Genomic_DNA"/>
</dbReference>
<comment type="caution">
    <text evidence="1">The sequence shown here is derived from an EMBL/GenBank/DDBJ whole genome shotgun (WGS) entry which is preliminary data.</text>
</comment>
<keyword evidence="2" id="KW-1185">Reference proteome</keyword>
<organism evidence="1 2">
    <name type="scientific">Ixodes persulcatus</name>
    <name type="common">Taiga tick</name>
    <dbReference type="NCBI Taxonomy" id="34615"/>
    <lineage>
        <taxon>Eukaryota</taxon>
        <taxon>Metazoa</taxon>
        <taxon>Ecdysozoa</taxon>
        <taxon>Arthropoda</taxon>
        <taxon>Chelicerata</taxon>
        <taxon>Arachnida</taxon>
        <taxon>Acari</taxon>
        <taxon>Parasitiformes</taxon>
        <taxon>Ixodida</taxon>
        <taxon>Ixodoidea</taxon>
        <taxon>Ixodidae</taxon>
        <taxon>Ixodinae</taxon>
        <taxon>Ixodes</taxon>
    </lineage>
</organism>
<proteinExistence type="predicted"/>
<gene>
    <name evidence="1" type="ORF">HPB47_025400</name>
</gene>
<sequence>MFYDLYGRKPIRRKRVSLFPPEPPNLASLVIANPFDKIDRERDFLQLDDTAPDRTRLIVSATVESLGHLSQKTEIQTLYVIDATFASSVRQLCALSFLPSHRIRRVPRRGGRTGVVDFELGVAEAAEAALGPRAGAWPVPPTEVMLSSTRRPGRVRLGNGVVKSPWRGPPPSSEKHKL</sequence>
<protein>
    <submittedName>
        <fullName evidence="1">Uncharacterized protein</fullName>
    </submittedName>
</protein>
<reference evidence="1 2" key="1">
    <citation type="journal article" date="2020" name="Cell">
        <title>Large-Scale Comparative Analyses of Tick Genomes Elucidate Their Genetic Diversity and Vector Capacities.</title>
        <authorList>
            <consortium name="Tick Genome and Microbiome Consortium (TIGMIC)"/>
            <person name="Jia N."/>
            <person name="Wang J."/>
            <person name="Shi W."/>
            <person name="Du L."/>
            <person name="Sun Y."/>
            <person name="Zhan W."/>
            <person name="Jiang J.F."/>
            <person name="Wang Q."/>
            <person name="Zhang B."/>
            <person name="Ji P."/>
            <person name="Bell-Sakyi L."/>
            <person name="Cui X.M."/>
            <person name="Yuan T.T."/>
            <person name="Jiang B.G."/>
            <person name="Yang W.F."/>
            <person name="Lam T.T."/>
            <person name="Chang Q.C."/>
            <person name="Ding S.J."/>
            <person name="Wang X.J."/>
            <person name="Zhu J.G."/>
            <person name="Ruan X.D."/>
            <person name="Zhao L."/>
            <person name="Wei J.T."/>
            <person name="Ye R.Z."/>
            <person name="Que T.C."/>
            <person name="Du C.H."/>
            <person name="Zhou Y.H."/>
            <person name="Cheng J.X."/>
            <person name="Dai P.F."/>
            <person name="Guo W.B."/>
            <person name="Han X.H."/>
            <person name="Huang E.J."/>
            <person name="Li L.F."/>
            <person name="Wei W."/>
            <person name="Gao Y.C."/>
            <person name="Liu J.Z."/>
            <person name="Shao H.Z."/>
            <person name="Wang X."/>
            <person name="Wang C.C."/>
            <person name="Yang T.C."/>
            <person name="Huo Q.B."/>
            <person name="Li W."/>
            <person name="Chen H.Y."/>
            <person name="Chen S.E."/>
            <person name="Zhou L.G."/>
            <person name="Ni X.B."/>
            <person name="Tian J.H."/>
            <person name="Sheng Y."/>
            <person name="Liu T."/>
            <person name="Pan Y.S."/>
            <person name="Xia L.Y."/>
            <person name="Li J."/>
            <person name="Zhao F."/>
            <person name="Cao W.C."/>
        </authorList>
    </citation>
    <scope>NUCLEOTIDE SEQUENCE [LARGE SCALE GENOMIC DNA]</scope>
    <source>
        <strain evidence="1">Iper-2018</strain>
    </source>
</reference>
<evidence type="ECO:0000313" key="2">
    <source>
        <dbReference type="Proteomes" id="UP000805193"/>
    </source>
</evidence>